<dbReference type="Proteomes" id="UP000317369">
    <property type="component" value="Chromosome"/>
</dbReference>
<dbReference type="KEGG" id="pcor:KS4_33260"/>
<organism evidence="1 2">
    <name type="scientific">Poriferisphaera corsica</name>
    <dbReference type="NCBI Taxonomy" id="2528020"/>
    <lineage>
        <taxon>Bacteria</taxon>
        <taxon>Pseudomonadati</taxon>
        <taxon>Planctomycetota</taxon>
        <taxon>Phycisphaerae</taxon>
        <taxon>Phycisphaerales</taxon>
        <taxon>Phycisphaeraceae</taxon>
        <taxon>Poriferisphaera</taxon>
    </lineage>
</organism>
<dbReference type="EMBL" id="CP036425">
    <property type="protein sequence ID" value="QDU35245.1"/>
    <property type="molecule type" value="Genomic_DNA"/>
</dbReference>
<keyword evidence="2" id="KW-1185">Reference proteome</keyword>
<name>A0A517YYE6_9BACT</name>
<evidence type="ECO:0000313" key="2">
    <source>
        <dbReference type="Proteomes" id="UP000317369"/>
    </source>
</evidence>
<dbReference type="AlphaFoldDB" id="A0A517YYE6"/>
<accession>A0A517YYE6</accession>
<gene>
    <name evidence="1" type="ORF">KS4_33260</name>
</gene>
<sequence>MNLRINNHTLEVRIELQVVSGCCFGETLAGLKVKSLDISMYPVLNPLQL</sequence>
<evidence type="ECO:0000313" key="1">
    <source>
        <dbReference type="EMBL" id="QDU35245.1"/>
    </source>
</evidence>
<protein>
    <submittedName>
        <fullName evidence="1">Uncharacterized protein</fullName>
    </submittedName>
</protein>
<proteinExistence type="predicted"/>
<dbReference type="RefSeq" id="WP_200761350.1">
    <property type="nucleotide sequence ID" value="NZ_CP036425.1"/>
</dbReference>
<reference evidence="1 2" key="1">
    <citation type="submission" date="2019-02" db="EMBL/GenBank/DDBJ databases">
        <title>Deep-cultivation of Planctomycetes and their phenomic and genomic characterization uncovers novel biology.</title>
        <authorList>
            <person name="Wiegand S."/>
            <person name="Jogler M."/>
            <person name="Boedeker C."/>
            <person name="Pinto D."/>
            <person name="Vollmers J."/>
            <person name="Rivas-Marin E."/>
            <person name="Kohn T."/>
            <person name="Peeters S.H."/>
            <person name="Heuer A."/>
            <person name="Rast P."/>
            <person name="Oberbeckmann S."/>
            <person name="Bunk B."/>
            <person name="Jeske O."/>
            <person name="Meyerdierks A."/>
            <person name="Storesund J.E."/>
            <person name="Kallscheuer N."/>
            <person name="Luecker S."/>
            <person name="Lage O.M."/>
            <person name="Pohl T."/>
            <person name="Merkel B.J."/>
            <person name="Hornburger P."/>
            <person name="Mueller R.-W."/>
            <person name="Bruemmer F."/>
            <person name="Labrenz M."/>
            <person name="Spormann A.M."/>
            <person name="Op den Camp H."/>
            <person name="Overmann J."/>
            <person name="Amann R."/>
            <person name="Jetten M.S.M."/>
            <person name="Mascher T."/>
            <person name="Medema M.H."/>
            <person name="Devos D.P."/>
            <person name="Kaster A.-K."/>
            <person name="Ovreas L."/>
            <person name="Rohde M."/>
            <person name="Galperin M.Y."/>
            <person name="Jogler C."/>
        </authorList>
    </citation>
    <scope>NUCLEOTIDE SEQUENCE [LARGE SCALE GENOMIC DNA]</scope>
    <source>
        <strain evidence="1 2">KS4</strain>
    </source>
</reference>